<dbReference type="Proteomes" id="UP000182692">
    <property type="component" value="Unassembled WGS sequence"/>
</dbReference>
<dbReference type="GO" id="GO:0006302">
    <property type="term" value="P:double-strand break repair"/>
    <property type="evidence" value="ECO:0007669"/>
    <property type="project" value="InterPro"/>
</dbReference>
<evidence type="ECO:0000259" key="1">
    <source>
        <dbReference type="Pfam" id="PF13476"/>
    </source>
</evidence>
<dbReference type="InterPro" id="IPR017599">
    <property type="entry name" value="DNA_S_DndD"/>
</dbReference>
<accession>A0A1I5TEN1</accession>
<dbReference type="GO" id="GO:0016887">
    <property type="term" value="F:ATP hydrolysis activity"/>
    <property type="evidence" value="ECO:0007669"/>
    <property type="project" value="InterPro"/>
</dbReference>
<evidence type="ECO:0000313" key="2">
    <source>
        <dbReference type="EMBL" id="SFP81281.1"/>
    </source>
</evidence>
<dbReference type="InterPro" id="IPR038729">
    <property type="entry name" value="Rad50/SbcC_AAA"/>
</dbReference>
<dbReference type="SUPFAM" id="SSF52540">
    <property type="entry name" value="P-loop containing nucleoside triphosphate hydrolases"/>
    <property type="match status" value="1"/>
</dbReference>
<organism evidence="2 3">
    <name type="scientific">Enterovibrio norvegicus DSM 15893</name>
    <dbReference type="NCBI Taxonomy" id="1121869"/>
    <lineage>
        <taxon>Bacteria</taxon>
        <taxon>Pseudomonadati</taxon>
        <taxon>Pseudomonadota</taxon>
        <taxon>Gammaproteobacteria</taxon>
        <taxon>Vibrionales</taxon>
        <taxon>Vibrionaceae</taxon>
        <taxon>Enterovibrio</taxon>
    </lineage>
</organism>
<reference evidence="2 3" key="1">
    <citation type="submission" date="2016-10" db="EMBL/GenBank/DDBJ databases">
        <authorList>
            <person name="de Groot N.N."/>
        </authorList>
    </citation>
    <scope>NUCLEOTIDE SEQUENCE [LARGE SCALE GENOMIC DNA]</scope>
    <source>
        <strain evidence="2 3">DSM 15893</strain>
    </source>
</reference>
<dbReference type="GeneID" id="35870233"/>
<dbReference type="PANTHER" id="PTHR32114">
    <property type="entry name" value="ABC TRANSPORTER ABCH.3"/>
    <property type="match status" value="1"/>
</dbReference>
<dbReference type="EMBL" id="FOWR01000025">
    <property type="protein sequence ID" value="SFP81281.1"/>
    <property type="molecule type" value="Genomic_DNA"/>
</dbReference>
<dbReference type="OrthoDB" id="9795626at2"/>
<sequence length="654" mass="73585">MLLKSLTIKNFGIYKGQHTVDLTVTKDRPVILFGGLNGGGKTTFLDALQLVLYGKHAKCSNRGTLAYGTYLSSTLNRYVDRGDSVMLELTFSHTTDTQEQIFTVRREWKTAKQLENTKDKVSVSCNGEPDLYLSDYWDEFVNEFIPMSLSDLFFFDGEKIENLAHPERSNELIKTGIENLLGLDLLSQLHIDLTNIERKRKSDNLDTGVIQKVEACETEIEGNNEIIEALSVEIAKLRSRQGQANVEINKARKKVRESGAHLIEERDHIRFELGAIEQQLKDNQQQRVKLDSGIGPLGLIQPLLERTQKQATLEAQAIEANALNKAIQSYETTLLTALDAHGLPKKALSTLESTMAGMAKERNGVASTPHYVGLPSNIFNGLSEKVSQDQSERETLVKQREILLEKQALFEKREESIPDYETVKHVLSELAYYETEYKNTLTLIGVKSSELEQAQAKSKVLGQRYTNLLTLQSKDTFEQKRSIQVVEHISKLKDTMQGFAKSLVKENIELLQEKITEKFVALTRKDQLISSIRICPESFSLTLLSASNDALSPSRLSAGERQLLAIAILWGLSEASGKELPTVIDTPLGRLDGQHRTRLIESYFPYAANQVLLLSTDEEITGDYYSKLKPSVHREYHISYNEQATTSTISEGYF</sequence>
<protein>
    <submittedName>
        <fullName evidence="2">DNA sulfur modification protein DndD</fullName>
    </submittedName>
</protein>
<dbReference type="Pfam" id="PF13476">
    <property type="entry name" value="AAA_23"/>
    <property type="match status" value="1"/>
</dbReference>
<proteinExistence type="predicted"/>
<dbReference type="NCBIfam" id="TIGR03185">
    <property type="entry name" value="DNA_S_dndD"/>
    <property type="match status" value="1"/>
</dbReference>
<dbReference type="InterPro" id="IPR027417">
    <property type="entry name" value="P-loop_NTPase"/>
</dbReference>
<dbReference type="PANTHER" id="PTHR32114:SF2">
    <property type="entry name" value="ABC TRANSPORTER ABCH.3"/>
    <property type="match status" value="1"/>
</dbReference>
<dbReference type="AlphaFoldDB" id="A0A1I5TEN1"/>
<gene>
    <name evidence="2" type="ORF">SAMN03084138_03199</name>
</gene>
<evidence type="ECO:0000313" key="3">
    <source>
        <dbReference type="Proteomes" id="UP000182692"/>
    </source>
</evidence>
<dbReference type="STRING" id="1121869.SAMN03084138_03199"/>
<dbReference type="RefSeq" id="WP_074927698.1">
    <property type="nucleotide sequence ID" value="NZ_FOWR01000025.1"/>
</dbReference>
<dbReference type="Gene3D" id="3.40.50.300">
    <property type="entry name" value="P-loop containing nucleotide triphosphate hydrolases"/>
    <property type="match status" value="2"/>
</dbReference>
<feature type="domain" description="Rad50/SbcC-type AAA" evidence="1">
    <location>
        <begin position="5"/>
        <end position="249"/>
    </location>
</feature>
<name>A0A1I5TEN1_9GAMM</name>